<keyword evidence="3" id="KW-1185">Reference proteome</keyword>
<evidence type="ECO:0008006" key="4">
    <source>
        <dbReference type="Google" id="ProtNLM"/>
    </source>
</evidence>
<proteinExistence type="predicted"/>
<evidence type="ECO:0000256" key="1">
    <source>
        <dbReference type="SAM" id="SignalP"/>
    </source>
</evidence>
<evidence type="ECO:0000313" key="2">
    <source>
        <dbReference type="EMBL" id="GAO41095.1"/>
    </source>
</evidence>
<organism evidence="2 3">
    <name type="scientific">Flavihumibacter petaseus NBRC 106054</name>
    <dbReference type="NCBI Taxonomy" id="1220578"/>
    <lineage>
        <taxon>Bacteria</taxon>
        <taxon>Pseudomonadati</taxon>
        <taxon>Bacteroidota</taxon>
        <taxon>Chitinophagia</taxon>
        <taxon>Chitinophagales</taxon>
        <taxon>Chitinophagaceae</taxon>
        <taxon>Flavihumibacter</taxon>
    </lineage>
</organism>
<keyword evidence="1" id="KW-0732">Signal</keyword>
<feature type="signal peptide" evidence="1">
    <location>
        <begin position="1"/>
        <end position="27"/>
    </location>
</feature>
<reference evidence="2 3" key="1">
    <citation type="submission" date="2015-04" db="EMBL/GenBank/DDBJ databases">
        <title>Whole genome shotgun sequence of Flavihumibacter petaseus NBRC 106054.</title>
        <authorList>
            <person name="Miyazawa S."/>
            <person name="Hosoyama A."/>
            <person name="Hashimoto M."/>
            <person name="Noguchi M."/>
            <person name="Tsuchikane K."/>
            <person name="Ohji S."/>
            <person name="Yamazoe A."/>
            <person name="Ichikawa N."/>
            <person name="Kimura A."/>
            <person name="Fujita N."/>
        </authorList>
    </citation>
    <scope>NUCLEOTIDE SEQUENCE [LARGE SCALE GENOMIC DNA]</scope>
    <source>
        <strain evidence="2 3">NBRC 106054</strain>
    </source>
</reference>
<dbReference type="AlphaFoldDB" id="A0A0E9MVD5"/>
<accession>A0A0E9MVD5</accession>
<feature type="chain" id="PRO_5002429780" description="Outer membrane protein beta-barrel domain-containing protein" evidence="1">
    <location>
        <begin position="28"/>
        <end position="194"/>
    </location>
</feature>
<comment type="caution">
    <text evidence="2">The sequence shown here is derived from an EMBL/GenBank/DDBJ whole genome shotgun (WGS) entry which is preliminary data.</text>
</comment>
<dbReference type="OrthoDB" id="978692at2"/>
<dbReference type="EMBL" id="BBWV01000001">
    <property type="protein sequence ID" value="GAO41095.1"/>
    <property type="molecule type" value="Genomic_DNA"/>
</dbReference>
<dbReference type="STRING" id="1220578.FPE01S_01_01070"/>
<gene>
    <name evidence="2" type="ORF">FPE01S_01_01070</name>
</gene>
<dbReference type="Proteomes" id="UP000033121">
    <property type="component" value="Unassembled WGS sequence"/>
</dbReference>
<name>A0A0E9MVD5_9BACT</name>
<protein>
    <recommendedName>
        <fullName evidence="4">Outer membrane protein beta-barrel domain-containing protein</fullName>
    </recommendedName>
</protein>
<evidence type="ECO:0000313" key="3">
    <source>
        <dbReference type="Proteomes" id="UP000033121"/>
    </source>
</evidence>
<sequence>MNKKYYRYGLISFSLFLLLCTSKPLSAQTESGNKEPFKPFHQLGLAIGHEHVFNGRDAEGNSKMLIVPFWGLDYNFHLSPKFALGVHTDFVVENFEVEKNLEGGPDDVVERSRPIAPALMGIWQPTEHWNFGLGVGGEFAKEEDYLLNRLAVEYGVEIRKGWEVAGSIQYDFRWNAYDTWTIGLGISKSFKKEK</sequence>
<dbReference type="RefSeq" id="WP_046367020.1">
    <property type="nucleotide sequence ID" value="NZ_BBWV01000001.1"/>
</dbReference>